<proteinExistence type="predicted"/>
<dbReference type="Proteomes" id="UP001165460">
    <property type="component" value="Unassembled WGS sequence"/>
</dbReference>
<keyword evidence="1" id="KW-1133">Transmembrane helix</keyword>
<keyword evidence="3" id="KW-1185">Reference proteome</keyword>
<keyword evidence="1" id="KW-0472">Membrane</keyword>
<keyword evidence="1" id="KW-0812">Transmembrane</keyword>
<feature type="transmembrane region" description="Helical" evidence="1">
    <location>
        <begin position="53"/>
        <end position="70"/>
    </location>
</feature>
<organism evidence="2 3">
    <name type="scientific">Pedobacter montanisoli</name>
    <dbReference type="NCBI Taxonomy" id="2923277"/>
    <lineage>
        <taxon>Bacteria</taxon>
        <taxon>Pseudomonadati</taxon>
        <taxon>Bacteroidota</taxon>
        <taxon>Sphingobacteriia</taxon>
        <taxon>Sphingobacteriales</taxon>
        <taxon>Sphingobacteriaceae</taxon>
        <taxon>Pedobacter</taxon>
    </lineage>
</organism>
<dbReference type="RefSeq" id="WP_243359657.1">
    <property type="nucleotide sequence ID" value="NZ_JALGBH010000001.1"/>
</dbReference>
<dbReference type="EMBL" id="JALGBH010000001">
    <property type="protein sequence ID" value="MCJ0741918.1"/>
    <property type="molecule type" value="Genomic_DNA"/>
</dbReference>
<comment type="caution">
    <text evidence="2">The sequence shown here is derived from an EMBL/GenBank/DDBJ whole genome shotgun (WGS) entry which is preliminary data.</text>
</comment>
<evidence type="ECO:0000313" key="3">
    <source>
        <dbReference type="Proteomes" id="UP001165460"/>
    </source>
</evidence>
<protein>
    <recommendedName>
        <fullName evidence="4">DUF3098 domain-containing protein</fullName>
    </recommendedName>
</protein>
<reference evidence="2" key="1">
    <citation type="submission" date="2022-03" db="EMBL/GenBank/DDBJ databases">
        <authorList>
            <person name="Woo C.Y."/>
        </authorList>
    </citation>
    <scope>NUCLEOTIDE SEQUENCE</scope>
    <source>
        <strain evidence="2">CYS-01</strain>
    </source>
</reference>
<gene>
    <name evidence="2" type="ORF">MMF97_04275</name>
</gene>
<name>A0ABS9ZTT2_9SPHI</name>
<sequence length="80" mass="9515">MFNFNNSRQKSPQKRFLFILGLAMMVIYLGISIVILFFNEALSLDPERFPRNYQIAFGILLIVYAAFRFYRILKDNNENE</sequence>
<feature type="transmembrane region" description="Helical" evidence="1">
    <location>
        <begin position="16"/>
        <end position="38"/>
    </location>
</feature>
<evidence type="ECO:0008006" key="4">
    <source>
        <dbReference type="Google" id="ProtNLM"/>
    </source>
</evidence>
<evidence type="ECO:0000313" key="2">
    <source>
        <dbReference type="EMBL" id="MCJ0741918.1"/>
    </source>
</evidence>
<evidence type="ECO:0000256" key="1">
    <source>
        <dbReference type="SAM" id="Phobius"/>
    </source>
</evidence>
<accession>A0ABS9ZTT2</accession>